<dbReference type="SUPFAM" id="SSF52922">
    <property type="entry name" value="TK C-terminal domain-like"/>
    <property type="match status" value="1"/>
</dbReference>
<dbReference type="CDD" id="cd07033">
    <property type="entry name" value="TPP_PYR_DXS_TK_like"/>
    <property type="match status" value="1"/>
</dbReference>
<dbReference type="RefSeq" id="WP_090706254.1">
    <property type="nucleotide sequence ID" value="NZ_FNHH01000027.1"/>
</dbReference>
<dbReference type="Proteomes" id="UP000199226">
    <property type="component" value="Unassembled WGS sequence"/>
</dbReference>
<dbReference type="Gene3D" id="3.40.50.970">
    <property type="match status" value="2"/>
</dbReference>
<evidence type="ECO:0000259" key="5">
    <source>
        <dbReference type="SMART" id="SM00861"/>
    </source>
</evidence>
<dbReference type="AlphaFoldDB" id="A0A1G9WV86"/>
<proteinExistence type="inferred from homology"/>
<evidence type="ECO:0000313" key="6">
    <source>
        <dbReference type="EMBL" id="SDM88387.1"/>
    </source>
</evidence>
<dbReference type="SMART" id="SM00861">
    <property type="entry name" value="Transket_pyr"/>
    <property type="match status" value="1"/>
</dbReference>
<comment type="similarity">
    <text evidence="4">Belongs to the transketolase family.</text>
</comment>
<dbReference type="InterPro" id="IPR005474">
    <property type="entry name" value="Transketolase_N"/>
</dbReference>
<comment type="cofactor">
    <cofactor evidence="2">
        <name>Mg(2+)</name>
        <dbReference type="ChEBI" id="CHEBI:18420"/>
    </cofactor>
</comment>
<evidence type="ECO:0000256" key="3">
    <source>
        <dbReference type="ARBA" id="ARBA00001964"/>
    </source>
</evidence>
<dbReference type="EMBL" id="FNHH01000027">
    <property type="protein sequence ID" value="SDM88387.1"/>
    <property type="molecule type" value="Genomic_DNA"/>
</dbReference>
<gene>
    <name evidence="6" type="ORF">SAMN05421813_12724</name>
</gene>
<dbReference type="GO" id="GO:0005737">
    <property type="term" value="C:cytoplasm"/>
    <property type="evidence" value="ECO:0007669"/>
    <property type="project" value="UniProtKB-ARBA"/>
</dbReference>
<organism evidence="6 7">
    <name type="scientific">Daejeonella rubra</name>
    <dbReference type="NCBI Taxonomy" id="990371"/>
    <lineage>
        <taxon>Bacteria</taxon>
        <taxon>Pseudomonadati</taxon>
        <taxon>Bacteroidota</taxon>
        <taxon>Sphingobacteriia</taxon>
        <taxon>Sphingobacteriales</taxon>
        <taxon>Sphingobacteriaceae</taxon>
        <taxon>Daejeonella</taxon>
    </lineage>
</organism>
<evidence type="ECO:0000256" key="4">
    <source>
        <dbReference type="ARBA" id="ARBA00007131"/>
    </source>
</evidence>
<dbReference type="SUPFAM" id="SSF52518">
    <property type="entry name" value="Thiamin diphosphate-binding fold (THDP-binding)"/>
    <property type="match status" value="2"/>
</dbReference>
<dbReference type="InterPro" id="IPR005475">
    <property type="entry name" value="Transketolase-like_Pyr-bd"/>
</dbReference>
<sequence>MGEQITYSISEATEEATQGISISYFEKEAFDIVLNSNCTSEEKTRLFAELARFNTLYMVAKAGSGHLGSSFSSLDIISWLYLNVLKPEDRFFSSKGHDSPGLYAVQTALGILPFEKIHALRRLGGLPGHPDVGIPGAVTNTGSLGMGISKAKGFLYADDLLKVKKGRLFVLTGDGELQEGQLWESLVSAIRRKDNRLFVIVDHNKVQSDTFVANVSDLGDLVSKFSSFGWDASEGDGHNLGVIRDFIDEPGKSKPKILVANTIKGKGVSFMEHTSMGADVEYYKYHSGAPGKEDYSLARKELLESINLLGNEMQIVLPNPIEVSADPIRISTESEKMIPAYAEAILGLARSNSRIVALDADLVLDTGLIPFKNEFPNRFIECGIAEQDMVSQAGTMALGGLVPIVHSFACFLTSRASEQIYNNCSQGSKVIYVGSLAGLLPAGPGSSHQSVRDISAMSCMYDMKLIEPMNANQLAVALDWAVNKNQGSTYLRLTSVPYIPVSAGEADMDFTEGRGIVMNEGSQLTIITSGPIMSKQVMIVAAKFKDEMGINVKVIVTPWLNSLDADWYRLMLQDSSKIAIVENHYTENGFGSYIISHLSQAGVLAGRATRMIGLNEKPKCGQQDEILKYHKLDTESIFNSLVQFLDAN</sequence>
<evidence type="ECO:0000313" key="7">
    <source>
        <dbReference type="Proteomes" id="UP000199226"/>
    </source>
</evidence>
<dbReference type="InterPro" id="IPR029061">
    <property type="entry name" value="THDP-binding"/>
</dbReference>
<dbReference type="Pfam" id="PF00456">
    <property type="entry name" value="Transketolase_N"/>
    <property type="match status" value="1"/>
</dbReference>
<comment type="cofactor">
    <cofactor evidence="3">
        <name>thiamine diphosphate</name>
        <dbReference type="ChEBI" id="CHEBI:58937"/>
    </cofactor>
</comment>
<dbReference type="InterPro" id="IPR009014">
    <property type="entry name" value="Transketo_C/PFOR_II"/>
</dbReference>
<accession>A0A1G9WV86</accession>
<name>A0A1G9WV86_9SPHI</name>
<reference evidence="7" key="1">
    <citation type="submission" date="2016-10" db="EMBL/GenBank/DDBJ databases">
        <authorList>
            <person name="Varghese N."/>
            <person name="Submissions S."/>
        </authorList>
    </citation>
    <scope>NUCLEOTIDE SEQUENCE [LARGE SCALE GENOMIC DNA]</scope>
    <source>
        <strain evidence="7">DSM 24536</strain>
    </source>
</reference>
<comment type="cofactor">
    <cofactor evidence="1">
        <name>Mn(2+)</name>
        <dbReference type="ChEBI" id="CHEBI:29035"/>
    </cofactor>
</comment>
<dbReference type="Pfam" id="PF02780">
    <property type="entry name" value="Transketolase_C"/>
    <property type="match status" value="1"/>
</dbReference>
<dbReference type="Pfam" id="PF02779">
    <property type="entry name" value="Transket_pyr"/>
    <property type="match status" value="1"/>
</dbReference>
<dbReference type="PANTHER" id="PTHR43825:SF1">
    <property type="entry name" value="TRANSKETOLASE-LIKE PYRIMIDINE-BINDING DOMAIN-CONTAINING PROTEIN"/>
    <property type="match status" value="1"/>
</dbReference>
<evidence type="ECO:0000256" key="2">
    <source>
        <dbReference type="ARBA" id="ARBA00001946"/>
    </source>
</evidence>
<dbReference type="OrthoDB" id="8732661at2"/>
<evidence type="ECO:0000256" key="1">
    <source>
        <dbReference type="ARBA" id="ARBA00001936"/>
    </source>
</evidence>
<dbReference type="InterPro" id="IPR033248">
    <property type="entry name" value="Transketolase_C"/>
</dbReference>
<keyword evidence="7" id="KW-1185">Reference proteome</keyword>
<dbReference type="PANTHER" id="PTHR43825">
    <property type="entry name" value="PYRUVATE DEHYDROGENASE E1 COMPONENT"/>
    <property type="match status" value="1"/>
</dbReference>
<protein>
    <submittedName>
        <fullName evidence="6">Transketolase</fullName>
    </submittedName>
</protein>
<dbReference type="InterPro" id="IPR051157">
    <property type="entry name" value="PDH/Transketolase"/>
</dbReference>
<feature type="domain" description="Transketolase-like pyrimidine-binding" evidence="5">
    <location>
        <begin position="335"/>
        <end position="501"/>
    </location>
</feature>
<dbReference type="Gene3D" id="3.40.50.920">
    <property type="match status" value="1"/>
</dbReference>
<dbReference type="STRING" id="990371.SAMN05421813_12724"/>